<reference evidence="1 2" key="1">
    <citation type="submission" date="2016-11" db="EMBL/GenBank/DDBJ databases">
        <authorList>
            <person name="Klemetsen T."/>
        </authorList>
    </citation>
    <scope>NUCLEOTIDE SEQUENCE [LARGE SCALE GENOMIC DNA]</scope>
    <source>
        <strain evidence="1">MT 2528</strain>
    </source>
</reference>
<keyword evidence="2" id="KW-1185">Reference proteome</keyword>
<evidence type="ECO:0000313" key="1">
    <source>
        <dbReference type="EMBL" id="SGY84576.1"/>
    </source>
</evidence>
<evidence type="ECO:0000313" key="2">
    <source>
        <dbReference type="Proteomes" id="UP000182660"/>
    </source>
</evidence>
<gene>
    <name evidence="1" type="ORF">MT2528_0664</name>
</gene>
<protein>
    <submittedName>
        <fullName evidence="1">Uncharacterized protein</fullName>
    </submittedName>
</protein>
<name>A0ABY1HBN2_9GAMM</name>
<accession>A0ABY1HBN2</accession>
<sequence length="37" mass="4585">MLIIMSFIFSFFVLFILNSNFKLNYSSEFYRYSELLF</sequence>
<proteinExistence type="predicted"/>
<comment type="caution">
    <text evidence="1">The sequence shown here is derived from an EMBL/GenBank/DDBJ whole genome shotgun (WGS) entry which is preliminary data.</text>
</comment>
<dbReference type="EMBL" id="FPLJ01000020">
    <property type="protein sequence ID" value="SGY84576.1"/>
    <property type="molecule type" value="Genomic_DNA"/>
</dbReference>
<organism evidence="1 2">
    <name type="scientific">Moritella viscosa</name>
    <dbReference type="NCBI Taxonomy" id="80854"/>
    <lineage>
        <taxon>Bacteria</taxon>
        <taxon>Pseudomonadati</taxon>
        <taxon>Pseudomonadota</taxon>
        <taxon>Gammaproteobacteria</taxon>
        <taxon>Alteromonadales</taxon>
        <taxon>Moritellaceae</taxon>
        <taxon>Moritella</taxon>
    </lineage>
</organism>
<dbReference type="Proteomes" id="UP000182660">
    <property type="component" value="Unassembled WGS sequence"/>
</dbReference>